<feature type="transmembrane region" description="Helical" evidence="1">
    <location>
        <begin position="109"/>
        <end position="130"/>
    </location>
</feature>
<keyword evidence="3" id="KW-1185">Reference proteome</keyword>
<evidence type="ECO:0008006" key="4">
    <source>
        <dbReference type="Google" id="ProtNLM"/>
    </source>
</evidence>
<reference evidence="3" key="1">
    <citation type="journal article" date="2019" name="Int. J. Syst. Evol. Microbiol.">
        <title>The Global Catalogue of Microorganisms (GCM) 10K type strain sequencing project: providing services to taxonomists for standard genome sequencing and annotation.</title>
        <authorList>
            <consortium name="The Broad Institute Genomics Platform"/>
            <consortium name="The Broad Institute Genome Sequencing Center for Infectious Disease"/>
            <person name="Wu L."/>
            <person name="Ma J."/>
        </authorList>
    </citation>
    <scope>NUCLEOTIDE SEQUENCE [LARGE SCALE GENOMIC DNA]</scope>
    <source>
        <strain evidence="3">JCM 17705</strain>
    </source>
</reference>
<evidence type="ECO:0000256" key="1">
    <source>
        <dbReference type="SAM" id="Phobius"/>
    </source>
</evidence>
<dbReference type="Proteomes" id="UP001500582">
    <property type="component" value="Unassembled WGS sequence"/>
</dbReference>
<keyword evidence="1" id="KW-0812">Transmembrane</keyword>
<dbReference type="PANTHER" id="PTHR40394:SF2">
    <property type="entry name" value="QUINOL:CYTOCHROME C OXIDOREDUCTASE MEMBRANE PROTEIN"/>
    <property type="match status" value="1"/>
</dbReference>
<evidence type="ECO:0000313" key="3">
    <source>
        <dbReference type="Proteomes" id="UP001500582"/>
    </source>
</evidence>
<dbReference type="EMBL" id="BAABFT010000006">
    <property type="protein sequence ID" value="GAA4325009.1"/>
    <property type="molecule type" value="Genomic_DNA"/>
</dbReference>
<dbReference type="PANTHER" id="PTHR40394">
    <property type="entry name" value="LIPOPROTEIN-RELATED"/>
    <property type="match status" value="1"/>
</dbReference>
<accession>A0ABP8GJ39</accession>
<dbReference type="InterPro" id="IPR021776">
    <property type="entry name" value="ActD"/>
</dbReference>
<keyword evidence="1" id="KW-0472">Membrane</keyword>
<keyword evidence="1" id="KW-1133">Transmembrane helix</keyword>
<evidence type="ECO:0000313" key="2">
    <source>
        <dbReference type="EMBL" id="GAA4325009.1"/>
    </source>
</evidence>
<protein>
    <recommendedName>
        <fullName evidence="4">Quinol:cytochrome c oxidoreductase membrane protein</fullName>
    </recommendedName>
</protein>
<proteinExistence type="predicted"/>
<feature type="transmembrane region" description="Helical" evidence="1">
    <location>
        <begin position="54"/>
        <end position="77"/>
    </location>
</feature>
<dbReference type="Pfam" id="PF11821">
    <property type="entry name" value="ActD"/>
    <property type="match status" value="1"/>
</dbReference>
<comment type="caution">
    <text evidence="2">The sequence shown here is derived from an EMBL/GenBank/DDBJ whole genome shotgun (WGS) entry which is preliminary data.</text>
</comment>
<organism evidence="2 3">
    <name type="scientific">Mucilaginibacter gynuensis</name>
    <dbReference type="NCBI Taxonomy" id="1302236"/>
    <lineage>
        <taxon>Bacteria</taxon>
        <taxon>Pseudomonadati</taxon>
        <taxon>Bacteroidota</taxon>
        <taxon>Sphingobacteriia</taxon>
        <taxon>Sphingobacteriales</taxon>
        <taxon>Sphingobacteriaceae</taxon>
        <taxon>Mucilaginibacter</taxon>
    </lineage>
</organism>
<sequence length="184" mass="20730">MSSTKFILGLFDDPDDLLHGIEKLQKNSVPIYDVYSPMPIHGIEAKLGIKESRLGYAAFCFGCLGATVIFSIIYYTLVHDWPMNIGGKPTTSDWWAPLTPVFIPFTFEWTILFTAFGMTFTFFAATHLFPGRAPRVMDLRATDDRFVIAIDAKGNVPHDDITNLLKEAGAVEVKHNDRKYVSYE</sequence>
<gene>
    <name evidence="2" type="ORF">GCM10023149_27020</name>
</gene>
<dbReference type="RefSeq" id="WP_345211626.1">
    <property type="nucleotide sequence ID" value="NZ_BAABFT010000006.1"/>
</dbReference>
<name>A0ABP8GJ39_9SPHI</name>